<keyword evidence="8" id="KW-1185">Reference proteome</keyword>
<keyword evidence="4" id="KW-0539">Nucleus</keyword>
<dbReference type="InterPro" id="IPR009071">
    <property type="entry name" value="HMG_box_dom"/>
</dbReference>
<evidence type="ECO:0000256" key="2">
    <source>
        <dbReference type="ARBA" id="ARBA00023125"/>
    </source>
</evidence>
<feature type="region of interest" description="Disordered" evidence="5">
    <location>
        <begin position="306"/>
        <end position="355"/>
    </location>
</feature>
<dbReference type="OrthoDB" id="6247875at2759"/>
<dbReference type="EMBL" id="CP090163">
    <property type="protein sequence ID" value="UJO11817.1"/>
    <property type="molecule type" value="Genomic_DNA"/>
</dbReference>
<evidence type="ECO:0000313" key="7">
    <source>
        <dbReference type="EMBL" id="UJO11817.1"/>
    </source>
</evidence>
<dbReference type="InterPro" id="IPR050140">
    <property type="entry name" value="SRY-related_HMG-box_TF-like"/>
</dbReference>
<dbReference type="PROSITE" id="PS50118">
    <property type="entry name" value="HMG_BOX_2"/>
    <property type="match status" value="1"/>
</dbReference>
<feature type="DNA-binding region" description="HMG box" evidence="4">
    <location>
        <begin position="153"/>
        <end position="221"/>
    </location>
</feature>
<feature type="region of interest" description="Disordered" evidence="5">
    <location>
        <begin position="401"/>
        <end position="420"/>
    </location>
</feature>
<proteinExistence type="predicted"/>
<feature type="compositionally biased region" description="Polar residues" evidence="5">
    <location>
        <begin position="632"/>
        <end position="647"/>
    </location>
</feature>
<feature type="region of interest" description="Disordered" evidence="5">
    <location>
        <begin position="560"/>
        <end position="647"/>
    </location>
</feature>
<feature type="compositionally biased region" description="Polar residues" evidence="5">
    <location>
        <begin position="18"/>
        <end position="28"/>
    </location>
</feature>
<dbReference type="SUPFAM" id="SSF47095">
    <property type="entry name" value="HMG-box"/>
    <property type="match status" value="1"/>
</dbReference>
<feature type="region of interest" description="Disordered" evidence="5">
    <location>
        <begin position="1"/>
        <end position="31"/>
    </location>
</feature>
<dbReference type="InterPro" id="IPR036910">
    <property type="entry name" value="HMG_box_dom_sf"/>
</dbReference>
<dbReference type="AlphaFoldDB" id="A0A9Q8L6Q2"/>
<dbReference type="PANTHER" id="PTHR10270">
    <property type="entry name" value="SOX TRANSCRIPTION FACTOR"/>
    <property type="match status" value="1"/>
</dbReference>
<dbReference type="KEGG" id="ffu:CLAFUR5_01318"/>
<evidence type="ECO:0000259" key="6">
    <source>
        <dbReference type="PROSITE" id="PS50118"/>
    </source>
</evidence>
<organism evidence="7 8">
    <name type="scientific">Passalora fulva</name>
    <name type="common">Tomato leaf mold</name>
    <name type="synonym">Cladosporium fulvum</name>
    <dbReference type="NCBI Taxonomy" id="5499"/>
    <lineage>
        <taxon>Eukaryota</taxon>
        <taxon>Fungi</taxon>
        <taxon>Dikarya</taxon>
        <taxon>Ascomycota</taxon>
        <taxon>Pezizomycotina</taxon>
        <taxon>Dothideomycetes</taxon>
        <taxon>Dothideomycetidae</taxon>
        <taxon>Mycosphaerellales</taxon>
        <taxon>Mycosphaerellaceae</taxon>
        <taxon>Fulvia</taxon>
    </lineage>
</organism>
<dbReference type="Pfam" id="PF00505">
    <property type="entry name" value="HMG_box"/>
    <property type="match status" value="1"/>
</dbReference>
<evidence type="ECO:0000256" key="1">
    <source>
        <dbReference type="ARBA" id="ARBA00023015"/>
    </source>
</evidence>
<dbReference type="Gene3D" id="1.10.30.10">
    <property type="entry name" value="High mobility group box domain"/>
    <property type="match status" value="1"/>
</dbReference>
<evidence type="ECO:0000256" key="4">
    <source>
        <dbReference type="PROSITE-ProRule" id="PRU00267"/>
    </source>
</evidence>
<dbReference type="CDD" id="cd01389">
    <property type="entry name" value="HMG-box_ROX1-like"/>
    <property type="match status" value="1"/>
</dbReference>
<dbReference type="GO" id="GO:0030154">
    <property type="term" value="P:cell differentiation"/>
    <property type="evidence" value="ECO:0007669"/>
    <property type="project" value="TreeGrafter"/>
</dbReference>
<dbReference type="GO" id="GO:0000122">
    <property type="term" value="P:negative regulation of transcription by RNA polymerase II"/>
    <property type="evidence" value="ECO:0007669"/>
    <property type="project" value="TreeGrafter"/>
</dbReference>
<reference evidence="7" key="1">
    <citation type="submission" date="2021-12" db="EMBL/GenBank/DDBJ databases">
        <authorList>
            <person name="Zaccaron A."/>
            <person name="Stergiopoulos I."/>
        </authorList>
    </citation>
    <scope>NUCLEOTIDE SEQUENCE</scope>
    <source>
        <strain evidence="7">Race5_Kim</strain>
    </source>
</reference>
<dbReference type="RefSeq" id="XP_047756183.1">
    <property type="nucleotide sequence ID" value="XM_047900466.1"/>
</dbReference>
<evidence type="ECO:0000313" key="8">
    <source>
        <dbReference type="Proteomes" id="UP000756132"/>
    </source>
</evidence>
<keyword evidence="2 4" id="KW-0238">DNA-binding</keyword>
<feature type="compositionally biased region" description="Low complexity" evidence="5">
    <location>
        <begin position="262"/>
        <end position="274"/>
    </location>
</feature>
<evidence type="ECO:0000256" key="3">
    <source>
        <dbReference type="ARBA" id="ARBA00023163"/>
    </source>
</evidence>
<reference evidence="7" key="2">
    <citation type="journal article" date="2022" name="Microb. Genom.">
        <title>A chromosome-scale genome assembly of the tomato pathogen Cladosporium fulvum reveals a compartmentalized genome architecture and the presence of a dispensable chromosome.</title>
        <authorList>
            <person name="Zaccaron A.Z."/>
            <person name="Chen L.H."/>
            <person name="Samaras A."/>
            <person name="Stergiopoulos I."/>
        </authorList>
    </citation>
    <scope>NUCLEOTIDE SEQUENCE</scope>
    <source>
        <strain evidence="7">Race5_Kim</strain>
    </source>
</reference>
<dbReference type="PANTHER" id="PTHR10270:SF320">
    <property type="entry name" value="BOX TRANSCRIPTIONAL REGULATOR, PUTATIVE (AFU_ORTHOLOGUE AFUA_4G10820)-RELATED"/>
    <property type="match status" value="1"/>
</dbReference>
<evidence type="ECO:0000256" key="5">
    <source>
        <dbReference type="SAM" id="MobiDB-lite"/>
    </source>
</evidence>
<dbReference type="GO" id="GO:0005634">
    <property type="term" value="C:nucleus"/>
    <property type="evidence" value="ECO:0007669"/>
    <property type="project" value="UniProtKB-UniRule"/>
</dbReference>
<dbReference type="GO" id="GO:0001228">
    <property type="term" value="F:DNA-binding transcription activator activity, RNA polymerase II-specific"/>
    <property type="evidence" value="ECO:0007669"/>
    <property type="project" value="TreeGrafter"/>
</dbReference>
<dbReference type="FunFam" id="1.10.30.10:FF:000041">
    <property type="entry name" value="HMG box family protein"/>
    <property type="match status" value="1"/>
</dbReference>
<sequence length="765" mass="83074">MSTAHQPSLPSLPAHWTSPHTGIQTQPANEPARIVFTRQLWQRTMPDGSRSDQVVLNRFHPQEKSDGTVVAASSSRRTSSASSRRRSPSPLRAKTPLTPEESPPCRTTRKRTAGIVEEEDKDADLIEPTSAHTRQSSGDSAAHVCICQPDPKIPRPRNAFILYRQHHQANVISQNPGLANPEISKIIGEQWQNQPPEVKNKWKALAEEEKIRHQQQYPTYRYQPKRSGRRNSLSSDGLANAEKPRCTKCGGRSILAPSTPYSLQSSGLSPASSQHTPASAITPVSRTLPVLRDLSLQSPAARRMVKQCPGSNMSPSHHGHPDERDELGPLSPDAKRRRFNGDHPSSMARPMPPRYVVAPPPGPAVGPGTPFPFGQQQPHPYPPGAVHARRESLPGIRGVVSQPGTMAPPPRPGPGYQQHRLSQGHITHDRSLTLPPLQTGNSGGIAVALATPALGKSAKDQIMTMDFSRKVAILRRVAPPGIIKKSAPRGPFVAIEGDTPEAVKDLGTWLSDTLRKDDDLGISLLEGPKLSTGGTKESLMSQYHRLVADWLTKSGEIRESLSSKVGSPTDSVMVDAVPTPASKPKGREIDEDYDDTDSSSPKERVVAGADGEYHGRESRKTSDPSAMDVSTPVKTTTDGSNRDTTATGKPVSIIANYSLHASNFFACHIPIGSNDPYSAVDHWQWTASQWRGIIGPDLTIYIRDAAAGDMGKQSVDIIEEGNLFVVKRTKAEGKETSEIEASTLRRLGFEVSEWVRAFGANAVAE</sequence>
<feature type="region of interest" description="Disordered" evidence="5">
    <location>
        <begin position="215"/>
        <end position="280"/>
    </location>
</feature>
<feature type="region of interest" description="Disordered" evidence="5">
    <location>
        <begin position="44"/>
        <end position="140"/>
    </location>
</feature>
<dbReference type="GO" id="GO:0000978">
    <property type="term" value="F:RNA polymerase II cis-regulatory region sequence-specific DNA binding"/>
    <property type="evidence" value="ECO:0007669"/>
    <property type="project" value="TreeGrafter"/>
</dbReference>
<accession>A0A9Q8L6Q2</accession>
<name>A0A9Q8L6Q2_PASFU</name>
<feature type="domain" description="HMG box" evidence="6">
    <location>
        <begin position="153"/>
        <end position="221"/>
    </location>
</feature>
<keyword evidence="3" id="KW-0804">Transcription</keyword>
<keyword evidence="1" id="KW-0805">Transcription regulation</keyword>
<dbReference type="Proteomes" id="UP000756132">
    <property type="component" value="Chromosome 1"/>
</dbReference>
<feature type="compositionally biased region" description="Low complexity" evidence="5">
    <location>
        <begin position="71"/>
        <end position="93"/>
    </location>
</feature>
<gene>
    <name evidence="7" type="ORF">CLAFUR5_01318</name>
</gene>
<dbReference type="GeneID" id="71981196"/>
<feature type="compositionally biased region" description="Polar residues" evidence="5">
    <location>
        <begin position="130"/>
        <end position="139"/>
    </location>
</feature>
<feature type="compositionally biased region" description="Basic and acidic residues" evidence="5">
    <location>
        <begin position="600"/>
        <end position="622"/>
    </location>
</feature>
<dbReference type="SMART" id="SM00398">
    <property type="entry name" value="HMG"/>
    <property type="match status" value="1"/>
</dbReference>
<protein>
    <submittedName>
        <fullName evidence="7">Repressor of filamentous growth 1</fullName>
    </submittedName>
</protein>